<organism evidence="3 4">
    <name type="scientific">Xylaria flabelliformis</name>
    <dbReference type="NCBI Taxonomy" id="2512241"/>
    <lineage>
        <taxon>Eukaryota</taxon>
        <taxon>Fungi</taxon>
        <taxon>Dikarya</taxon>
        <taxon>Ascomycota</taxon>
        <taxon>Pezizomycotina</taxon>
        <taxon>Sordariomycetes</taxon>
        <taxon>Xylariomycetidae</taxon>
        <taxon>Xylariales</taxon>
        <taxon>Xylariaceae</taxon>
        <taxon>Xylaria</taxon>
    </lineage>
</organism>
<reference evidence="4" key="1">
    <citation type="submission" date="2019-06" db="EMBL/GenBank/DDBJ databases">
        <title>Draft genome sequence of the griseofulvin-producing fungus Xylaria cubensis strain G536.</title>
        <authorList>
            <person name="Mead M.E."/>
            <person name="Raja H.A."/>
            <person name="Steenwyk J.L."/>
            <person name="Knowles S.L."/>
            <person name="Oberlies N.H."/>
            <person name="Rokas A."/>
        </authorList>
    </citation>
    <scope>NUCLEOTIDE SEQUENCE [LARGE SCALE GENOMIC DNA]</scope>
    <source>
        <strain evidence="4">G536</strain>
    </source>
</reference>
<feature type="compositionally biased region" description="Basic and acidic residues" evidence="1">
    <location>
        <begin position="8"/>
        <end position="24"/>
    </location>
</feature>
<feature type="compositionally biased region" description="Basic and acidic residues" evidence="1">
    <location>
        <begin position="176"/>
        <end position="189"/>
    </location>
</feature>
<dbReference type="InterPro" id="IPR025261">
    <property type="entry name" value="Atos-like_cons_dom"/>
</dbReference>
<feature type="compositionally biased region" description="Basic and acidic residues" evidence="1">
    <location>
        <begin position="206"/>
        <end position="232"/>
    </location>
</feature>
<dbReference type="PANTHER" id="PTHR13199">
    <property type="entry name" value="GH03947P"/>
    <property type="match status" value="1"/>
</dbReference>
<dbReference type="InterPro" id="IPR033473">
    <property type="entry name" value="Atos-like_C"/>
</dbReference>
<evidence type="ECO:0000256" key="1">
    <source>
        <dbReference type="SAM" id="MobiDB-lite"/>
    </source>
</evidence>
<dbReference type="PANTHER" id="PTHR13199:SF11">
    <property type="entry name" value="PROTEIN ATOSSA"/>
    <property type="match status" value="1"/>
</dbReference>
<evidence type="ECO:0000313" key="3">
    <source>
        <dbReference type="EMBL" id="TRX87813.1"/>
    </source>
</evidence>
<dbReference type="Proteomes" id="UP000319160">
    <property type="component" value="Unassembled WGS sequence"/>
</dbReference>
<feature type="region of interest" description="Disordered" evidence="1">
    <location>
        <begin position="1"/>
        <end position="117"/>
    </location>
</feature>
<proteinExistence type="predicted"/>
<dbReference type="InterPro" id="IPR051506">
    <property type="entry name" value="ATOS_Transcription_Regulators"/>
</dbReference>
<dbReference type="SMART" id="SM01177">
    <property type="entry name" value="DUF4210"/>
    <property type="match status" value="1"/>
</dbReference>
<gene>
    <name evidence="3" type="ORF">FHL15_011291</name>
</gene>
<protein>
    <recommendedName>
        <fullName evidence="2">Atos-like conserved domain-containing protein</fullName>
    </recommendedName>
</protein>
<dbReference type="OrthoDB" id="8625101at2759"/>
<evidence type="ECO:0000259" key="2">
    <source>
        <dbReference type="SMART" id="SM01177"/>
    </source>
</evidence>
<accession>A0A553HIM8</accession>
<dbReference type="Pfam" id="PF13889">
    <property type="entry name" value="Chromosome_seg"/>
    <property type="match status" value="1"/>
</dbReference>
<evidence type="ECO:0000313" key="4">
    <source>
        <dbReference type="Proteomes" id="UP000319160"/>
    </source>
</evidence>
<feature type="compositionally biased region" description="Polar residues" evidence="1">
    <location>
        <begin position="756"/>
        <end position="783"/>
    </location>
</feature>
<comment type="caution">
    <text evidence="3">The sequence shown here is derived from an EMBL/GenBank/DDBJ whole genome shotgun (WGS) entry which is preliminary data.</text>
</comment>
<feature type="region of interest" description="Disordered" evidence="1">
    <location>
        <begin position="730"/>
        <end position="783"/>
    </location>
</feature>
<name>A0A553HIM8_9PEZI</name>
<feature type="compositionally biased region" description="Basic and acidic residues" evidence="1">
    <location>
        <begin position="77"/>
        <end position="87"/>
    </location>
</feature>
<sequence>MPIFQQDLQRDLTRRESADRHDQADEQVENANTDEDKGEDSDGNGNRNSFFEMSLADQPAHAHGHGRRRSLQSLSRKLSEESIRTELCEGPVLDSPPFPPLPDLAQNPDQGDISSPAACTDRADLIERLKRGESPAWIPHGYSLWNQEQPLISPTQSPRLNTVASSGLLPPPTITPEKERTLSDDERGRQAGMTIERPRSALHSGDFTHDETSPAESPSERPARTRSRHDANDSPSSWIATSPPRNFTPLNIERRQPIPVRSDEVRSALSSLSSSLSTSFVYKPPTSPLFQSESNDEVDLVSPIDLDHGIPRQQRRHTLLSPLSGSYGCSPSSLQRQTPSLRQEKTFPYQAHQPRRSLAAVPGFPISGSSPQTPAFLNSRRASVSTDVSPLQHASMVGSYEESILRGRMSTTPSKPLNFLAQIGVLGLGKCKSSLRCPPHVTLPFPAVFYSYAGSSHGRFKEDDGPSPYVGQIDLENGLPNQGDEARSKRKHQSRAVERRAAGVDVMDTNDIDTTMSSWDARKTQRAKRTSGSPRAPPGGSYRIPEKGQIQIIIKNPNKTAVKLFLVPYDLAGMEPGTKTFVRQRSYSNGPIIDNMPDLKGNSSADRPILRYLVHLHICCLSRGRFYLYKNIRVVFANRVPDGKEKLQNEITLHEPRFTPYKAIRVMHPPLSSSTGPAASLAADAAFRRRSSGFYFGGAGRAFDLAEGFASPSPSSHPFPHGLPGDLTPVEPIPFSFSGSQRRPLVDGNGVLGTHNPHSLESSQTSRPTTQASSNPSDWDSYNGSIDKYNKLNKGDVGYGGNAFSGLINGNPAVAESLLSQRLRSLGVQKPAHEELDRPTEE</sequence>
<feature type="region of interest" description="Disordered" evidence="1">
    <location>
        <begin position="460"/>
        <end position="500"/>
    </location>
</feature>
<feature type="region of interest" description="Disordered" evidence="1">
    <location>
        <begin position="153"/>
        <end position="250"/>
    </location>
</feature>
<feature type="compositionally biased region" description="Acidic residues" evidence="1">
    <location>
        <begin position="25"/>
        <end position="42"/>
    </location>
</feature>
<dbReference type="Pfam" id="PF13915">
    <property type="entry name" value="DUF4210"/>
    <property type="match status" value="1"/>
</dbReference>
<dbReference type="EMBL" id="VFLP01000118">
    <property type="protein sequence ID" value="TRX87813.1"/>
    <property type="molecule type" value="Genomic_DNA"/>
</dbReference>
<keyword evidence="4" id="KW-1185">Reference proteome</keyword>
<feature type="domain" description="Atos-like conserved" evidence="2">
    <location>
        <begin position="396"/>
        <end position="470"/>
    </location>
</feature>
<feature type="compositionally biased region" description="Polar residues" evidence="1">
    <location>
        <begin position="153"/>
        <end position="165"/>
    </location>
</feature>
<feature type="region of interest" description="Disordered" evidence="1">
    <location>
        <begin position="516"/>
        <end position="544"/>
    </location>
</feature>
<feature type="compositionally biased region" description="Polar residues" evidence="1">
    <location>
        <begin position="233"/>
        <end position="249"/>
    </location>
</feature>
<dbReference type="STRING" id="2512241.A0A553HIM8"/>
<dbReference type="AlphaFoldDB" id="A0A553HIM8"/>